<reference evidence="2 3" key="1">
    <citation type="journal article" date="2005" name="Nucleic Acids Res.">
        <title>Genomic blueprint of Hahella chejuensis, a marine microbe producing an algicidal agent.</title>
        <authorList>
            <person name="Jeong H."/>
            <person name="Yim J.H."/>
            <person name="Lee C."/>
            <person name="Choi S.-H."/>
            <person name="Park Y.K."/>
            <person name="Yoon S.H."/>
            <person name="Hur C.-G."/>
            <person name="Kang H.-Y."/>
            <person name="Kim D."/>
            <person name="Lee H.H."/>
            <person name="Park K.H."/>
            <person name="Park S.-H."/>
            <person name="Park H.-S."/>
            <person name="Lee H.K."/>
            <person name="Oh T.K."/>
            <person name="Kim J.F."/>
        </authorList>
    </citation>
    <scope>NUCLEOTIDE SEQUENCE [LARGE SCALE GENOMIC DNA]</scope>
    <source>
        <strain evidence="2 3">KCTC 2396</strain>
    </source>
</reference>
<evidence type="ECO:0000313" key="3">
    <source>
        <dbReference type="Proteomes" id="UP000000238"/>
    </source>
</evidence>
<dbReference type="HOGENOM" id="CLU_389211_0_0_6"/>
<name>Q2SCD2_HAHCH</name>
<dbReference type="CDD" id="cd15482">
    <property type="entry name" value="Sialidase_non-viral"/>
    <property type="match status" value="1"/>
</dbReference>
<gene>
    <name evidence="2" type="ordered locus">HCH_05006</name>
</gene>
<dbReference type="InterPro" id="IPR036278">
    <property type="entry name" value="Sialidase_sf"/>
</dbReference>
<dbReference type="SUPFAM" id="SSF50939">
    <property type="entry name" value="Sialidases"/>
    <property type="match status" value="1"/>
</dbReference>
<organism evidence="2 3">
    <name type="scientific">Hahella chejuensis (strain KCTC 2396)</name>
    <dbReference type="NCBI Taxonomy" id="349521"/>
    <lineage>
        <taxon>Bacteria</taxon>
        <taxon>Pseudomonadati</taxon>
        <taxon>Pseudomonadota</taxon>
        <taxon>Gammaproteobacteria</taxon>
        <taxon>Oceanospirillales</taxon>
        <taxon>Hahellaceae</taxon>
        <taxon>Hahella</taxon>
    </lineage>
</organism>
<dbReference type="Proteomes" id="UP000000238">
    <property type="component" value="Chromosome"/>
</dbReference>
<keyword evidence="3" id="KW-1185">Reference proteome</keyword>
<dbReference type="eggNOG" id="COG2885">
    <property type="taxonomic scope" value="Bacteria"/>
</dbReference>
<evidence type="ECO:0000313" key="2">
    <source>
        <dbReference type="EMBL" id="ABC31692.1"/>
    </source>
</evidence>
<dbReference type="KEGG" id="hch:HCH_05006"/>
<protein>
    <submittedName>
        <fullName evidence="2">Protein containing BNR/Asp-box repeats</fullName>
    </submittedName>
</protein>
<sequence length="709" mass="76787">MKVIRTFKRETGCKLHLRLALFALLTAFAVPTLAEINFYPPVNLSYSDGLSFNPSLVTQGDNLFVTWDDNSSGVKEVMFARSRDKGENYTPPKQLSSSSGQSSAPDVAVDSHGRVHVVWQDTLYGASTILYVRSEDGGKTFSQAVSLSGDDSASVRADILVDSGNVIYVAWTDTGTEEVIVTQSVDGGDSFQQVAKMKANFVSSVRMTAGGDRRIHVAWTNAQNIYHMYSRNGGRSFSRPVSISASSAASSSVSLAADAGSNVYIGWSEQINDEAEIYVARSEDGGQHFAPPGNISRNPGSSIGPDLTTDTDGVLYVVWQDTTPGNYEAMFAYSTDRALTFSPAANISPSELGSLVTRVAVNESGGIFVAWDDNRSGNFEIIVARGMQGLAAIKNATAKPSPFSPNGDGSNDTLRVRADFTAPLQWEASVLTPEDEPVNVFRGNGERFDLTWDGLDHNGVVTPDGSYRFLITGVDLDGVAAAPAEVYFSVNTVSDSEPPQLLSYESNYAEFGPDGDGRRDNVTLKASFNKNLDWTLSYQNRDGVELFRQQGSGVSLDKVWDGRDFSGVKVADDRYVIALSATDTQGISVNGELRVIVDTVAPQWANISVTPEVITPNGDQSDDKARLEFDLNEGALTTVYVYEARGGSLVRELYREPLIGERRVAIDWDGRSGTGNVVAPGKYIFKVWMRDYAANRAEPYPVVAGVTVR</sequence>
<dbReference type="AlphaFoldDB" id="Q2SCD2"/>
<accession>Q2SCD2</accession>
<feature type="region of interest" description="Disordered" evidence="1">
    <location>
        <begin position="83"/>
        <end position="107"/>
    </location>
</feature>
<dbReference type="eggNOG" id="COG4409">
    <property type="taxonomic scope" value="Bacteria"/>
</dbReference>
<evidence type="ECO:0000256" key="1">
    <source>
        <dbReference type="SAM" id="MobiDB-lite"/>
    </source>
</evidence>
<dbReference type="STRING" id="349521.HCH_05006"/>
<dbReference type="EMBL" id="CP000155">
    <property type="protein sequence ID" value="ABC31692.1"/>
    <property type="molecule type" value="Genomic_DNA"/>
</dbReference>
<proteinExistence type="predicted"/>
<dbReference type="Gene3D" id="2.120.10.10">
    <property type="match status" value="2"/>
</dbReference>
<dbReference type="Gene3D" id="2.60.40.4070">
    <property type="match status" value="1"/>
</dbReference>